<dbReference type="EMBL" id="CP019646">
    <property type="protein sequence ID" value="AQQ70223.1"/>
    <property type="molecule type" value="Genomic_DNA"/>
</dbReference>
<evidence type="ECO:0000259" key="4">
    <source>
        <dbReference type="PROSITE" id="PS50949"/>
    </source>
</evidence>
<keyword evidence="3" id="KW-0804">Transcription</keyword>
<keyword evidence="6" id="KW-1185">Reference proteome</keyword>
<dbReference type="AlphaFoldDB" id="A0A1Q2MBY0"/>
<dbReference type="GO" id="GO:0000976">
    <property type="term" value="F:transcription cis-regulatory region binding"/>
    <property type="evidence" value="ECO:0007669"/>
    <property type="project" value="TreeGrafter"/>
</dbReference>
<dbReference type="Pfam" id="PF13407">
    <property type="entry name" value="Peripla_BP_4"/>
    <property type="match status" value="1"/>
</dbReference>
<dbReference type="Gene3D" id="1.10.10.10">
    <property type="entry name" value="Winged helix-like DNA-binding domain superfamily/Winged helix DNA-binding domain"/>
    <property type="match status" value="1"/>
</dbReference>
<dbReference type="KEGG" id="pbas:SMSP2_00566"/>
<sequence>MIEILENLEIDSGRGKGRPIYEQVADHIREKICSSNISAGVRLPAISQMMREWNLAYPTIKSALEILESENILRCEQGRGKGPLILKPVEKKSYRFAFHRWKNEAQFINLEKGIKAFVEQNNHELKVIDAYIANSCMPDVLTSESENFDGLIVYPIATEEYIKAIKDIQALGVKVVFVDRFIEGLSIGSASADNFSGGYTATTHLIETHNCPVYYFGNTLQPTSAQMRYQGWYQAMKEHFTHLDFNSDYLWEIFADESRYNWCDTNDWEQPAYEMALKSLSKVDSEKCCVFCSNDDAARIMTEAAKDNNRVPGVDFFVIGFGDKPFCERLDVPLSSVAQFDQEVGYAAAELLESIIERPSLSNRMIKRIVPVELKIRASSIKKVGSEELSLKSI</sequence>
<dbReference type="STRING" id="1851148.SMSP2_00566"/>
<feature type="domain" description="HTH gntR-type" evidence="4">
    <location>
        <begin position="18"/>
        <end position="88"/>
    </location>
</feature>
<dbReference type="RefSeq" id="WP_146682503.1">
    <property type="nucleotide sequence ID" value="NZ_CP019646.1"/>
</dbReference>
<evidence type="ECO:0000256" key="3">
    <source>
        <dbReference type="ARBA" id="ARBA00023163"/>
    </source>
</evidence>
<keyword evidence="2" id="KW-0238">DNA-binding</keyword>
<dbReference type="CDD" id="cd06267">
    <property type="entry name" value="PBP1_LacI_sugar_binding-like"/>
    <property type="match status" value="1"/>
</dbReference>
<dbReference type="CDD" id="cd07377">
    <property type="entry name" value="WHTH_GntR"/>
    <property type="match status" value="1"/>
</dbReference>
<evidence type="ECO:0000313" key="6">
    <source>
        <dbReference type="Proteomes" id="UP000188181"/>
    </source>
</evidence>
<proteinExistence type="predicted"/>
<protein>
    <submittedName>
        <fullName evidence="5">Arabinose metabolism transcriptional repressor</fullName>
    </submittedName>
</protein>
<evidence type="ECO:0000313" key="5">
    <source>
        <dbReference type="EMBL" id="AQQ70223.1"/>
    </source>
</evidence>
<dbReference type="SUPFAM" id="SSF53822">
    <property type="entry name" value="Periplasmic binding protein-like I"/>
    <property type="match status" value="1"/>
</dbReference>
<dbReference type="PANTHER" id="PTHR30146:SF109">
    <property type="entry name" value="HTH-TYPE TRANSCRIPTIONAL REGULATOR GALS"/>
    <property type="match status" value="1"/>
</dbReference>
<dbReference type="GO" id="GO:0003700">
    <property type="term" value="F:DNA-binding transcription factor activity"/>
    <property type="evidence" value="ECO:0007669"/>
    <property type="project" value="InterPro"/>
</dbReference>
<dbReference type="OrthoDB" id="250606at2"/>
<dbReference type="Gene3D" id="3.40.50.2300">
    <property type="match status" value="2"/>
</dbReference>
<dbReference type="Proteomes" id="UP000188181">
    <property type="component" value="Chromosome"/>
</dbReference>
<dbReference type="InterPro" id="IPR028082">
    <property type="entry name" value="Peripla_BP_I"/>
</dbReference>
<evidence type="ECO:0000256" key="1">
    <source>
        <dbReference type="ARBA" id="ARBA00023015"/>
    </source>
</evidence>
<evidence type="ECO:0000256" key="2">
    <source>
        <dbReference type="ARBA" id="ARBA00023125"/>
    </source>
</evidence>
<reference evidence="6" key="1">
    <citation type="submission" date="2017-02" db="EMBL/GenBank/DDBJ databases">
        <title>Comparative genomics and description of representatives of a novel lineage of planctomycetes thriving in anoxic sediments.</title>
        <authorList>
            <person name="Spring S."/>
            <person name="Bunk B."/>
            <person name="Sproer C."/>
        </authorList>
    </citation>
    <scope>NUCLEOTIDE SEQUENCE [LARGE SCALE GENOMIC DNA]</scope>
    <source>
        <strain evidence="6">SM-Chi-D1</strain>
    </source>
</reference>
<dbReference type="InterPro" id="IPR036388">
    <property type="entry name" value="WH-like_DNA-bd_sf"/>
</dbReference>
<dbReference type="PROSITE" id="PS50949">
    <property type="entry name" value="HTH_GNTR"/>
    <property type="match status" value="1"/>
</dbReference>
<dbReference type="InterPro" id="IPR000524">
    <property type="entry name" value="Tscrpt_reg_HTH_GntR"/>
</dbReference>
<dbReference type="InterPro" id="IPR025997">
    <property type="entry name" value="SBP_2_dom"/>
</dbReference>
<name>A0A1Q2MBY0_9BACT</name>
<accession>A0A1Q2MBY0</accession>
<dbReference type="SUPFAM" id="SSF46785">
    <property type="entry name" value="Winged helix' DNA-binding domain"/>
    <property type="match status" value="1"/>
</dbReference>
<organism evidence="5 6">
    <name type="scientific">Limihaloglobus sulfuriphilus</name>
    <dbReference type="NCBI Taxonomy" id="1851148"/>
    <lineage>
        <taxon>Bacteria</taxon>
        <taxon>Pseudomonadati</taxon>
        <taxon>Planctomycetota</taxon>
        <taxon>Phycisphaerae</taxon>
        <taxon>Sedimentisphaerales</taxon>
        <taxon>Sedimentisphaeraceae</taxon>
        <taxon>Limihaloglobus</taxon>
    </lineage>
</organism>
<dbReference type="InterPro" id="IPR036390">
    <property type="entry name" value="WH_DNA-bd_sf"/>
</dbReference>
<gene>
    <name evidence="5" type="primary">araR_1</name>
    <name evidence="5" type="ORF">SMSP2_00566</name>
</gene>
<keyword evidence="1" id="KW-0805">Transcription regulation</keyword>
<dbReference type="Pfam" id="PF00392">
    <property type="entry name" value="GntR"/>
    <property type="match status" value="1"/>
</dbReference>
<dbReference type="PANTHER" id="PTHR30146">
    <property type="entry name" value="LACI-RELATED TRANSCRIPTIONAL REPRESSOR"/>
    <property type="match status" value="1"/>
</dbReference>